<feature type="region of interest" description="Disordered" evidence="1">
    <location>
        <begin position="110"/>
        <end position="140"/>
    </location>
</feature>
<feature type="compositionally biased region" description="Basic and acidic residues" evidence="1">
    <location>
        <begin position="31"/>
        <end position="49"/>
    </location>
</feature>
<dbReference type="Proteomes" id="UP001362999">
    <property type="component" value="Unassembled WGS sequence"/>
</dbReference>
<dbReference type="AlphaFoldDB" id="A0AAW0CLH7"/>
<name>A0AAW0CLH7_9AGAR</name>
<gene>
    <name evidence="2" type="ORF">R3P38DRAFT_3180469</name>
</gene>
<comment type="caution">
    <text evidence="2">The sequence shown here is derived from an EMBL/GenBank/DDBJ whole genome shotgun (WGS) entry which is preliminary data.</text>
</comment>
<protein>
    <submittedName>
        <fullName evidence="2">Uncharacterized protein</fullName>
    </submittedName>
</protein>
<organism evidence="2 3">
    <name type="scientific">Favolaschia claudopus</name>
    <dbReference type="NCBI Taxonomy" id="2862362"/>
    <lineage>
        <taxon>Eukaryota</taxon>
        <taxon>Fungi</taxon>
        <taxon>Dikarya</taxon>
        <taxon>Basidiomycota</taxon>
        <taxon>Agaricomycotina</taxon>
        <taxon>Agaricomycetes</taxon>
        <taxon>Agaricomycetidae</taxon>
        <taxon>Agaricales</taxon>
        <taxon>Marasmiineae</taxon>
        <taxon>Mycenaceae</taxon>
        <taxon>Favolaschia</taxon>
    </lineage>
</organism>
<dbReference type="EMBL" id="JAWWNJ010000015">
    <property type="protein sequence ID" value="KAK7040581.1"/>
    <property type="molecule type" value="Genomic_DNA"/>
</dbReference>
<evidence type="ECO:0000256" key="1">
    <source>
        <dbReference type="SAM" id="MobiDB-lite"/>
    </source>
</evidence>
<keyword evidence="3" id="KW-1185">Reference proteome</keyword>
<proteinExistence type="predicted"/>
<sequence>MPRRKKVSRATYNRHSKYRHQLRASLGDSSDSDHWDCSDSNRKFTDSSREPPANRIKVEQDLYLDDIVTQMKWRYGLTPGVDNVIQSDESNLEDSMDPGSVDDYAITCTPFPNPDDTENASLDNGDLDSDSLARLRDPPTHPIEINNADLRFTLDIFLAATRASEEVFNVVRQASLRRHPDDKVFTLPSIKKKVAKWTGVVPILSHMCPIHAWTYTGPSQINL</sequence>
<reference evidence="2 3" key="1">
    <citation type="journal article" date="2024" name="J Genomics">
        <title>Draft genome sequencing and assembly of Favolaschia claudopus CIRM-BRFM 2984 isolated from oak limbs.</title>
        <authorList>
            <person name="Navarro D."/>
            <person name="Drula E."/>
            <person name="Chaduli D."/>
            <person name="Cazenave R."/>
            <person name="Ahrendt S."/>
            <person name="Wang J."/>
            <person name="Lipzen A."/>
            <person name="Daum C."/>
            <person name="Barry K."/>
            <person name="Grigoriev I.V."/>
            <person name="Favel A."/>
            <person name="Rosso M.N."/>
            <person name="Martin F."/>
        </authorList>
    </citation>
    <scope>NUCLEOTIDE SEQUENCE [LARGE SCALE GENOMIC DNA]</scope>
    <source>
        <strain evidence="2 3">CIRM-BRFM 2984</strain>
    </source>
</reference>
<evidence type="ECO:0000313" key="3">
    <source>
        <dbReference type="Proteomes" id="UP001362999"/>
    </source>
</evidence>
<feature type="compositionally biased region" description="Basic residues" evidence="1">
    <location>
        <begin position="1"/>
        <end position="22"/>
    </location>
</feature>
<feature type="region of interest" description="Disordered" evidence="1">
    <location>
        <begin position="1"/>
        <end position="53"/>
    </location>
</feature>
<evidence type="ECO:0000313" key="2">
    <source>
        <dbReference type="EMBL" id="KAK7040581.1"/>
    </source>
</evidence>
<accession>A0AAW0CLH7</accession>